<evidence type="ECO:0000313" key="3">
    <source>
        <dbReference type="Proteomes" id="UP000765509"/>
    </source>
</evidence>
<protein>
    <submittedName>
        <fullName evidence="2">Uncharacterized protein</fullName>
    </submittedName>
</protein>
<gene>
    <name evidence="2" type="ORF">O181_029302</name>
</gene>
<sequence length="138" mass="15407">MKGKKTSNTPGDGPSEPTLTRHVRPEESPISPKPGPRETSAPKTEKRSQIITKKLSFSIIRQPTPLQKEIPKVTSPILQIKAKDYNFVFDGNEVEKSTKRVETAAEIKEPSGDDIARHIIFMSASEEVKETIEAKKRL</sequence>
<dbReference type="OrthoDB" id="2506366at2759"/>
<organism evidence="2 3">
    <name type="scientific">Austropuccinia psidii MF-1</name>
    <dbReference type="NCBI Taxonomy" id="1389203"/>
    <lineage>
        <taxon>Eukaryota</taxon>
        <taxon>Fungi</taxon>
        <taxon>Dikarya</taxon>
        <taxon>Basidiomycota</taxon>
        <taxon>Pucciniomycotina</taxon>
        <taxon>Pucciniomycetes</taxon>
        <taxon>Pucciniales</taxon>
        <taxon>Sphaerophragmiaceae</taxon>
        <taxon>Austropuccinia</taxon>
    </lineage>
</organism>
<dbReference type="AlphaFoldDB" id="A0A9Q3CWB0"/>
<name>A0A9Q3CWB0_9BASI</name>
<accession>A0A9Q3CWB0</accession>
<keyword evidence="3" id="KW-1185">Reference proteome</keyword>
<feature type="region of interest" description="Disordered" evidence="1">
    <location>
        <begin position="1"/>
        <end position="56"/>
    </location>
</feature>
<feature type="compositionally biased region" description="Polar residues" evidence="1">
    <location>
        <begin position="1"/>
        <end position="10"/>
    </location>
</feature>
<reference evidence="2" key="1">
    <citation type="submission" date="2021-03" db="EMBL/GenBank/DDBJ databases">
        <title>Draft genome sequence of rust myrtle Austropuccinia psidii MF-1, a brazilian biotype.</title>
        <authorList>
            <person name="Quecine M.C."/>
            <person name="Pachon D.M.R."/>
            <person name="Bonatelli M.L."/>
            <person name="Correr F.H."/>
            <person name="Franceschini L.M."/>
            <person name="Leite T.F."/>
            <person name="Margarido G.R.A."/>
            <person name="Almeida C.A."/>
            <person name="Ferrarezi J.A."/>
            <person name="Labate C.A."/>
        </authorList>
    </citation>
    <scope>NUCLEOTIDE SEQUENCE</scope>
    <source>
        <strain evidence="2">MF-1</strain>
    </source>
</reference>
<comment type="caution">
    <text evidence="2">The sequence shown here is derived from an EMBL/GenBank/DDBJ whole genome shotgun (WGS) entry which is preliminary data.</text>
</comment>
<evidence type="ECO:0000313" key="2">
    <source>
        <dbReference type="EMBL" id="MBW0489587.1"/>
    </source>
</evidence>
<proteinExistence type="predicted"/>
<dbReference type="Proteomes" id="UP000765509">
    <property type="component" value="Unassembled WGS sequence"/>
</dbReference>
<evidence type="ECO:0000256" key="1">
    <source>
        <dbReference type="SAM" id="MobiDB-lite"/>
    </source>
</evidence>
<dbReference type="EMBL" id="AVOT02010149">
    <property type="protein sequence ID" value="MBW0489587.1"/>
    <property type="molecule type" value="Genomic_DNA"/>
</dbReference>